<dbReference type="SUPFAM" id="SSF81383">
    <property type="entry name" value="F-box domain"/>
    <property type="match status" value="1"/>
</dbReference>
<gene>
    <name evidence="2" type="ORF">OLC1_LOCUS21697</name>
</gene>
<feature type="domain" description="F-box" evidence="1">
    <location>
        <begin position="20"/>
        <end position="70"/>
    </location>
</feature>
<accession>A0AAV1E753</accession>
<dbReference type="InterPro" id="IPR053781">
    <property type="entry name" value="F-box_AtFBL13-like"/>
</dbReference>
<dbReference type="AlphaFoldDB" id="A0AAV1E753"/>
<dbReference type="Pfam" id="PF00646">
    <property type="entry name" value="F-box"/>
    <property type="match status" value="1"/>
</dbReference>
<reference evidence="2" key="1">
    <citation type="submission" date="2023-03" db="EMBL/GenBank/DDBJ databases">
        <authorList>
            <person name="Julca I."/>
        </authorList>
    </citation>
    <scope>NUCLEOTIDE SEQUENCE</scope>
</reference>
<dbReference type="Proteomes" id="UP001161247">
    <property type="component" value="Chromosome 8"/>
</dbReference>
<dbReference type="EMBL" id="OX459125">
    <property type="protein sequence ID" value="CAI9115113.1"/>
    <property type="molecule type" value="Genomic_DNA"/>
</dbReference>
<name>A0AAV1E753_OLDCO</name>
<dbReference type="InterPro" id="IPR001810">
    <property type="entry name" value="F-box_dom"/>
</dbReference>
<sequence>MDQEKMKVVKTTVEADVHEVDRISELPDSLLCHILSFLPTKDSVATSIFSIRWTYLFAFVPDIDLRYNHNNPFDHQLFLDFINLCSRIILLRKGISVRKFKLFLWGVYSKRFGMTLKSFISAALLCQIQEFDIQLLQEAEANTKKQVLPGFHRNLRRKSTRHLNNPKKVGRTLIL</sequence>
<dbReference type="PANTHER" id="PTHR31293">
    <property type="entry name" value="RNI-LIKE SUPERFAMILY PROTEIN"/>
    <property type="match status" value="1"/>
</dbReference>
<proteinExistence type="predicted"/>
<dbReference type="Gene3D" id="1.20.1280.50">
    <property type="match status" value="1"/>
</dbReference>
<dbReference type="InterPro" id="IPR036047">
    <property type="entry name" value="F-box-like_dom_sf"/>
</dbReference>
<protein>
    <submittedName>
        <fullName evidence="2">OLC1v1015949C1</fullName>
    </submittedName>
</protein>
<dbReference type="PANTHER" id="PTHR31293:SF12">
    <property type="entry name" value="RNI-LIKE SUPERFAMILY PROTEIN"/>
    <property type="match status" value="1"/>
</dbReference>
<dbReference type="InterPro" id="IPR055294">
    <property type="entry name" value="FBL60-like"/>
</dbReference>
<evidence type="ECO:0000259" key="1">
    <source>
        <dbReference type="PROSITE" id="PS50181"/>
    </source>
</evidence>
<evidence type="ECO:0000313" key="2">
    <source>
        <dbReference type="EMBL" id="CAI9115113.1"/>
    </source>
</evidence>
<organism evidence="2 3">
    <name type="scientific">Oldenlandia corymbosa var. corymbosa</name>
    <dbReference type="NCBI Taxonomy" id="529605"/>
    <lineage>
        <taxon>Eukaryota</taxon>
        <taxon>Viridiplantae</taxon>
        <taxon>Streptophyta</taxon>
        <taxon>Embryophyta</taxon>
        <taxon>Tracheophyta</taxon>
        <taxon>Spermatophyta</taxon>
        <taxon>Magnoliopsida</taxon>
        <taxon>eudicotyledons</taxon>
        <taxon>Gunneridae</taxon>
        <taxon>Pentapetalae</taxon>
        <taxon>asterids</taxon>
        <taxon>lamiids</taxon>
        <taxon>Gentianales</taxon>
        <taxon>Rubiaceae</taxon>
        <taxon>Rubioideae</taxon>
        <taxon>Spermacoceae</taxon>
        <taxon>Hedyotis-Oldenlandia complex</taxon>
        <taxon>Oldenlandia</taxon>
    </lineage>
</organism>
<keyword evidence="3" id="KW-1185">Reference proteome</keyword>
<dbReference type="PROSITE" id="PS50181">
    <property type="entry name" value="FBOX"/>
    <property type="match status" value="1"/>
</dbReference>
<dbReference type="CDD" id="cd22160">
    <property type="entry name" value="F-box_AtFBL13-like"/>
    <property type="match status" value="1"/>
</dbReference>
<evidence type="ECO:0000313" key="3">
    <source>
        <dbReference type="Proteomes" id="UP001161247"/>
    </source>
</evidence>